<comment type="caution">
    <text evidence="2">The sequence shown here is derived from an EMBL/GenBank/DDBJ whole genome shotgun (WGS) entry which is preliminary data.</text>
</comment>
<feature type="compositionally biased region" description="Basic and acidic residues" evidence="1">
    <location>
        <begin position="123"/>
        <end position="135"/>
    </location>
</feature>
<accession>A0ABR1S3T8</accession>
<evidence type="ECO:0000313" key="3">
    <source>
        <dbReference type="Proteomes" id="UP001396898"/>
    </source>
</evidence>
<name>A0ABR1S3T8_9PEZI</name>
<dbReference type="EMBL" id="JAQQWI010000007">
    <property type="protein sequence ID" value="KAK8026433.1"/>
    <property type="molecule type" value="Genomic_DNA"/>
</dbReference>
<feature type="region of interest" description="Disordered" evidence="1">
    <location>
        <begin position="97"/>
        <end position="141"/>
    </location>
</feature>
<keyword evidence="3" id="KW-1185">Reference proteome</keyword>
<protein>
    <submittedName>
        <fullName evidence="2">Uncharacterized protein</fullName>
    </submittedName>
</protein>
<proteinExistence type="predicted"/>
<organism evidence="2 3">
    <name type="scientific">Apiospora marii</name>
    <dbReference type="NCBI Taxonomy" id="335849"/>
    <lineage>
        <taxon>Eukaryota</taxon>
        <taxon>Fungi</taxon>
        <taxon>Dikarya</taxon>
        <taxon>Ascomycota</taxon>
        <taxon>Pezizomycotina</taxon>
        <taxon>Sordariomycetes</taxon>
        <taxon>Xylariomycetidae</taxon>
        <taxon>Amphisphaeriales</taxon>
        <taxon>Apiosporaceae</taxon>
        <taxon>Apiospora</taxon>
    </lineage>
</organism>
<evidence type="ECO:0000256" key="1">
    <source>
        <dbReference type="SAM" id="MobiDB-lite"/>
    </source>
</evidence>
<gene>
    <name evidence="2" type="ORF">PG991_003489</name>
</gene>
<evidence type="ECO:0000313" key="2">
    <source>
        <dbReference type="EMBL" id="KAK8026433.1"/>
    </source>
</evidence>
<reference evidence="2 3" key="1">
    <citation type="submission" date="2023-01" db="EMBL/GenBank/DDBJ databases">
        <title>Analysis of 21 Apiospora genomes using comparative genomics revels a genus with tremendous synthesis potential of carbohydrate active enzymes and secondary metabolites.</title>
        <authorList>
            <person name="Sorensen T."/>
        </authorList>
    </citation>
    <scope>NUCLEOTIDE SEQUENCE [LARGE SCALE GENOMIC DNA]</scope>
    <source>
        <strain evidence="2 3">CBS 20057</strain>
    </source>
</reference>
<dbReference type="Proteomes" id="UP001396898">
    <property type="component" value="Unassembled WGS sequence"/>
</dbReference>
<sequence length="141" mass="15183">MASSPDPRLRPQAPGRDLFCDLRMQLQQSSASNSGPVPTTININTTVSIRGPVRTVLLRQYLNSAESSAICRVFPNVGHPLATHNPQIAAADFLLRHRAPGPKMTNNNMSPGSVHAGPSNQADESRSEESTEPKARKACSQ</sequence>